<organism evidence="6 7">
    <name type="scientific">Coccidioides immitis H538.4</name>
    <dbReference type="NCBI Taxonomy" id="396776"/>
    <lineage>
        <taxon>Eukaryota</taxon>
        <taxon>Fungi</taxon>
        <taxon>Dikarya</taxon>
        <taxon>Ascomycota</taxon>
        <taxon>Pezizomycotina</taxon>
        <taxon>Eurotiomycetes</taxon>
        <taxon>Eurotiomycetidae</taxon>
        <taxon>Onygenales</taxon>
        <taxon>Onygenaceae</taxon>
        <taxon>Coccidioides</taxon>
    </lineage>
</organism>
<feature type="compositionally biased region" description="Polar residues" evidence="5">
    <location>
        <begin position="133"/>
        <end position="142"/>
    </location>
</feature>
<dbReference type="GO" id="GO:0008440">
    <property type="term" value="F:inositol-1,4,5-trisphosphate 3-kinase activity"/>
    <property type="evidence" value="ECO:0007669"/>
    <property type="project" value="TreeGrafter"/>
</dbReference>
<evidence type="ECO:0000256" key="2">
    <source>
        <dbReference type="ARBA" id="ARBA00022679"/>
    </source>
</evidence>
<name>A0A0J8RX00_COCIT</name>
<evidence type="ECO:0000313" key="6">
    <source>
        <dbReference type="EMBL" id="KMU89675.1"/>
    </source>
</evidence>
<dbReference type="Proteomes" id="UP000054563">
    <property type="component" value="Unassembled WGS sequence"/>
</dbReference>
<evidence type="ECO:0000256" key="4">
    <source>
        <dbReference type="RuleBase" id="RU363090"/>
    </source>
</evidence>
<keyword evidence="2 4" id="KW-0808">Transferase</keyword>
<gene>
    <name evidence="6" type="ORF">CIHG_07482</name>
</gene>
<dbReference type="Gene3D" id="3.30.470.160">
    <property type="entry name" value="Inositol polyphosphate kinase"/>
    <property type="match status" value="1"/>
</dbReference>
<protein>
    <recommendedName>
        <fullName evidence="4">Kinase</fullName>
        <ecNumber evidence="4">2.7.-.-</ecNumber>
    </recommendedName>
</protein>
<evidence type="ECO:0000256" key="1">
    <source>
        <dbReference type="ARBA" id="ARBA00007374"/>
    </source>
</evidence>
<dbReference type="EMBL" id="DS017014">
    <property type="protein sequence ID" value="KMU89675.1"/>
    <property type="molecule type" value="Genomic_DNA"/>
</dbReference>
<dbReference type="AlphaFoldDB" id="A0A0J8RX00"/>
<proteinExistence type="inferred from homology"/>
<feature type="region of interest" description="Disordered" evidence="5">
    <location>
        <begin position="408"/>
        <end position="444"/>
    </location>
</feature>
<accession>A0A0J8RX00</accession>
<dbReference type="GO" id="GO:0005634">
    <property type="term" value="C:nucleus"/>
    <property type="evidence" value="ECO:0007669"/>
    <property type="project" value="TreeGrafter"/>
</dbReference>
<evidence type="ECO:0000256" key="5">
    <source>
        <dbReference type="SAM" id="MobiDB-lite"/>
    </source>
</evidence>
<dbReference type="GO" id="GO:0000824">
    <property type="term" value="F:inositol-1,4,5,6-tetrakisphosphate 3-kinase activity"/>
    <property type="evidence" value="ECO:0007669"/>
    <property type="project" value="TreeGrafter"/>
</dbReference>
<keyword evidence="3 4" id="KW-0418">Kinase</keyword>
<dbReference type="VEuPathDB" id="FungiDB:CIHG_07482"/>
<feature type="compositionally biased region" description="Basic and acidic residues" evidence="5">
    <location>
        <begin position="325"/>
        <end position="341"/>
    </location>
</feature>
<feature type="region of interest" description="Disordered" evidence="5">
    <location>
        <begin position="325"/>
        <end position="354"/>
    </location>
</feature>
<feature type="compositionally biased region" description="Acidic residues" evidence="5">
    <location>
        <begin position="433"/>
        <end position="444"/>
    </location>
</feature>
<dbReference type="GO" id="GO:0005737">
    <property type="term" value="C:cytoplasm"/>
    <property type="evidence" value="ECO:0007669"/>
    <property type="project" value="TreeGrafter"/>
</dbReference>
<dbReference type="PANTHER" id="PTHR12400:SF21">
    <property type="entry name" value="KINASE"/>
    <property type="match status" value="1"/>
</dbReference>
<reference evidence="7" key="1">
    <citation type="journal article" date="2010" name="Genome Res.">
        <title>Population genomic sequencing of Coccidioides fungi reveals recent hybridization and transposon control.</title>
        <authorList>
            <person name="Neafsey D.E."/>
            <person name="Barker B.M."/>
            <person name="Sharpton T.J."/>
            <person name="Stajich J.E."/>
            <person name="Park D.J."/>
            <person name="Whiston E."/>
            <person name="Hung C.-Y."/>
            <person name="McMahan C."/>
            <person name="White J."/>
            <person name="Sykes S."/>
            <person name="Heiman D."/>
            <person name="Young S."/>
            <person name="Zeng Q."/>
            <person name="Abouelleil A."/>
            <person name="Aftuck L."/>
            <person name="Bessette D."/>
            <person name="Brown A."/>
            <person name="FitzGerald M."/>
            <person name="Lui A."/>
            <person name="Macdonald J.P."/>
            <person name="Priest M."/>
            <person name="Orbach M.J."/>
            <person name="Galgiani J.N."/>
            <person name="Kirkland T.N."/>
            <person name="Cole G.T."/>
            <person name="Birren B.W."/>
            <person name="Henn M.R."/>
            <person name="Taylor J.W."/>
            <person name="Rounsley S.D."/>
        </authorList>
    </citation>
    <scope>NUCLEOTIDE SEQUENCE [LARGE SCALE GENOMIC DNA]</scope>
    <source>
        <strain evidence="7">H538.4</strain>
    </source>
</reference>
<evidence type="ECO:0000256" key="3">
    <source>
        <dbReference type="ARBA" id="ARBA00022777"/>
    </source>
</evidence>
<dbReference type="EC" id="2.7.-.-" evidence="4"/>
<dbReference type="InterPro" id="IPR038286">
    <property type="entry name" value="IPK_sf"/>
</dbReference>
<dbReference type="OrthoDB" id="2573163at2759"/>
<dbReference type="STRING" id="396776.A0A0J8RX00"/>
<dbReference type="GO" id="GO:0046854">
    <property type="term" value="P:phosphatidylinositol phosphate biosynthetic process"/>
    <property type="evidence" value="ECO:0007669"/>
    <property type="project" value="TreeGrafter"/>
</dbReference>
<dbReference type="GO" id="GO:0032958">
    <property type="term" value="P:inositol phosphate biosynthetic process"/>
    <property type="evidence" value="ECO:0007669"/>
    <property type="project" value="InterPro"/>
</dbReference>
<dbReference type="SUPFAM" id="SSF56104">
    <property type="entry name" value="SAICAR synthase-like"/>
    <property type="match status" value="1"/>
</dbReference>
<comment type="similarity">
    <text evidence="1 4">Belongs to the inositol phosphokinase (IPK) family.</text>
</comment>
<feature type="compositionally biased region" description="Polar residues" evidence="5">
    <location>
        <begin position="343"/>
        <end position="354"/>
    </location>
</feature>
<dbReference type="eggNOG" id="KOG1620">
    <property type="taxonomic scope" value="Eukaryota"/>
</dbReference>
<evidence type="ECO:0000313" key="7">
    <source>
        <dbReference type="Proteomes" id="UP000054563"/>
    </source>
</evidence>
<feature type="region of interest" description="Disordered" evidence="5">
    <location>
        <begin position="38"/>
        <end position="152"/>
    </location>
</feature>
<dbReference type="PANTHER" id="PTHR12400">
    <property type="entry name" value="INOSITOL POLYPHOSPHATE KINASE"/>
    <property type="match status" value="1"/>
</dbReference>
<dbReference type="InterPro" id="IPR005522">
    <property type="entry name" value="IPK"/>
</dbReference>
<feature type="compositionally biased region" description="Basic and acidic residues" evidence="5">
    <location>
        <begin position="106"/>
        <end position="116"/>
    </location>
</feature>
<sequence>MDLYQNYGLGIQSVDHSATRVRSLPNFKETVVNRFRNHQDQEIQAGNPACPPLRQRLSESPPSPKLAHGIYRRRRHSGSGLERQRSMSTSKPGGLLYFEDDSYGGDGKDEIFKMESDESPSSSSQVAALDLSQKGTPSQGEEQVTADGEKQMSLPVTLGTNTGEPVRLPVNPKEAQTTRDERVQYFLLLEDLTAGMNKPCVLDLKMGTRQYGIEADEKKKKSQRRKCQTTTSAQLGVRLCGMQVWNVKKQEYLFEDKYFGRDLKAGREFQDALTRFLYDGVSYSSVTKKIPVILHQLSRLENMIRGLPGYRFYASSLLVLYDGEKTPPKTDDAEAKPDGPRNPDSSKATFGDNQDTSGLRLKIVDFANCVTGETGFRQMRHVHHTTQTPSDVFPENLKELSREDYVERGEGEAMALGPRSSGREGVSGGWEDGIMESDPGEVSV</sequence>
<dbReference type="Pfam" id="PF03770">
    <property type="entry name" value="IPK"/>
    <property type="match status" value="1"/>
</dbReference>